<dbReference type="SUPFAM" id="SSF56104">
    <property type="entry name" value="SAICAR synthase-like"/>
    <property type="match status" value="1"/>
</dbReference>
<comment type="similarity">
    <text evidence="2">Belongs to the SAICAR synthetase family.</text>
</comment>
<evidence type="ECO:0000256" key="5">
    <source>
        <dbReference type="ARBA" id="ARBA00022598"/>
    </source>
</evidence>
<keyword evidence="8" id="KW-0067">ATP-binding</keyword>
<dbReference type="FunFam" id="3.30.200.20:FF:000392">
    <property type="entry name" value="Phosphoribosylaminoimidazole-succinocarboxamide synthase"/>
    <property type="match status" value="1"/>
</dbReference>
<dbReference type="PANTHER" id="PTHR43700">
    <property type="entry name" value="PHOSPHORIBOSYLAMINOIMIDAZOLE-SUCCINOCARBOXAMIDE SYNTHASE"/>
    <property type="match status" value="1"/>
</dbReference>
<reference evidence="12" key="2">
    <citation type="submission" date="2019-10" db="EMBL/GenBank/DDBJ databases">
        <title>Conservation and host-specific expression of non-tandemly repeated heterogenous ribosome RNA gene in arbuscular mycorrhizal fungi.</title>
        <authorList>
            <person name="Maeda T."/>
            <person name="Kobayashi Y."/>
            <person name="Nakagawa T."/>
            <person name="Ezawa T."/>
            <person name="Yamaguchi K."/>
            <person name="Bino T."/>
            <person name="Nishimoto Y."/>
            <person name="Shigenobu S."/>
            <person name="Kawaguchi M."/>
        </authorList>
    </citation>
    <scope>NUCLEOTIDE SEQUENCE</scope>
    <source>
        <strain evidence="12">HR1</strain>
    </source>
</reference>
<dbReference type="InterPro" id="IPR018236">
    <property type="entry name" value="SAICAR_synthetase_CS"/>
</dbReference>
<dbReference type="InterPro" id="IPR028923">
    <property type="entry name" value="SAICAR_synt/ADE2_N"/>
</dbReference>
<dbReference type="PANTHER" id="PTHR43700:SF1">
    <property type="entry name" value="PHOSPHORIBOSYLAMINOIMIDAZOLE-SUCCINOCARBOXAMIDE SYNTHASE"/>
    <property type="match status" value="1"/>
</dbReference>
<evidence type="ECO:0000256" key="6">
    <source>
        <dbReference type="ARBA" id="ARBA00022741"/>
    </source>
</evidence>
<dbReference type="STRING" id="94130.A0A2Z6S9V4"/>
<keyword evidence="6" id="KW-0547">Nucleotide-binding</keyword>
<dbReference type="CDD" id="cd01414">
    <property type="entry name" value="SAICAR_synt_Sc"/>
    <property type="match status" value="1"/>
</dbReference>
<proteinExistence type="inferred from homology"/>
<keyword evidence="7" id="KW-0658">Purine biosynthesis</keyword>
<sequence length="298" mass="34045">MALLKSSCPDLELITRGKVRDLYRIDDNTLLFVATDRTSAFDVIMKNGIPGKGKLLTQMSVFWFNYLGDILPNHIITTEFDQMPEKVQKYRDQLEYRCLLVKNLKVFPVEAIVRGYITGSAWSEYKKKGTVCDITLPEGLKESQNFEKALYTPSTKAEIGQHDENIHPSKVPEIIGDEYANQISDVSVKLYTKAKEYALSKGVIIADTKFEFGRDDTGILYLVDEVLTPDSSRFWLSSNYEAGKSQESLDKQYIRNYLLSIDFDKKTSIELPNNVVTKTIERYIEIYKLITGSIPIFL</sequence>
<dbReference type="FunFam" id="3.30.470.20:FF:000015">
    <property type="entry name" value="Phosphoribosylaminoimidazole-succinocarboxamide synthase"/>
    <property type="match status" value="1"/>
</dbReference>
<dbReference type="InterPro" id="IPR001636">
    <property type="entry name" value="SAICAR_synth"/>
</dbReference>
<feature type="domain" description="SAICAR synthetase/ADE2 N-terminal" evidence="10">
    <location>
        <begin position="14"/>
        <end position="260"/>
    </location>
</feature>
<dbReference type="GO" id="GO:0005737">
    <property type="term" value="C:cytoplasm"/>
    <property type="evidence" value="ECO:0007669"/>
    <property type="project" value="TreeGrafter"/>
</dbReference>
<dbReference type="EMBL" id="BEXD01004343">
    <property type="protein sequence ID" value="GBC09983.1"/>
    <property type="molecule type" value="Genomic_DNA"/>
</dbReference>
<dbReference type="GO" id="GO:0004639">
    <property type="term" value="F:phosphoribosylaminoimidazolesuccinocarboxamide synthase activity"/>
    <property type="evidence" value="ECO:0007669"/>
    <property type="project" value="UniProtKB-EC"/>
</dbReference>
<dbReference type="PROSITE" id="PS01058">
    <property type="entry name" value="SAICAR_SYNTHETASE_2"/>
    <property type="match status" value="1"/>
</dbReference>
<evidence type="ECO:0000313" key="12">
    <source>
        <dbReference type="EMBL" id="GES94511.1"/>
    </source>
</evidence>
<keyword evidence="5" id="KW-0436">Ligase</keyword>
<protein>
    <recommendedName>
        <fullName evidence="4">Phosphoribosylaminoimidazole-succinocarboxamide synthase</fullName>
        <ecNumber evidence="3">6.3.2.6</ecNumber>
    </recommendedName>
    <alternativeName>
        <fullName evidence="9">SAICAR synthetase</fullName>
    </alternativeName>
</protein>
<dbReference type="EMBL" id="BLAL01000236">
    <property type="protein sequence ID" value="GES94511.1"/>
    <property type="molecule type" value="Genomic_DNA"/>
</dbReference>
<dbReference type="Proteomes" id="UP000247702">
    <property type="component" value="Unassembled WGS sequence"/>
</dbReference>
<name>A0A2Z6S9V4_9GLOM</name>
<accession>A0A2Z6S9V4</accession>
<dbReference type="Gene3D" id="3.30.200.20">
    <property type="entry name" value="Phosphorylase Kinase, domain 1"/>
    <property type="match status" value="1"/>
</dbReference>
<comment type="caution">
    <text evidence="11">The sequence shown here is derived from an EMBL/GenBank/DDBJ whole genome shotgun (WGS) entry which is preliminary data.</text>
</comment>
<dbReference type="GO" id="GO:0006189">
    <property type="term" value="P:'de novo' IMP biosynthetic process"/>
    <property type="evidence" value="ECO:0007669"/>
    <property type="project" value="UniProtKB-UniPathway"/>
</dbReference>
<evidence type="ECO:0000256" key="9">
    <source>
        <dbReference type="ARBA" id="ARBA00030409"/>
    </source>
</evidence>
<dbReference type="Proteomes" id="UP000615446">
    <property type="component" value="Unassembled WGS sequence"/>
</dbReference>
<dbReference type="PROSITE" id="PS01057">
    <property type="entry name" value="SAICAR_SYNTHETASE_1"/>
    <property type="match status" value="1"/>
</dbReference>
<evidence type="ECO:0000313" key="13">
    <source>
        <dbReference type="Proteomes" id="UP000247702"/>
    </source>
</evidence>
<gene>
    <name evidence="12" type="ORF">RCL2_002124400</name>
    <name evidence="11" type="ORF">RclHR1_09250008</name>
</gene>
<dbReference type="NCBIfam" id="TIGR00081">
    <property type="entry name" value="purC"/>
    <property type="match status" value="1"/>
</dbReference>
<dbReference type="Pfam" id="PF01259">
    <property type="entry name" value="SAICAR_synt"/>
    <property type="match status" value="1"/>
</dbReference>
<evidence type="ECO:0000256" key="7">
    <source>
        <dbReference type="ARBA" id="ARBA00022755"/>
    </source>
</evidence>
<keyword evidence="13" id="KW-1185">Reference proteome</keyword>
<reference evidence="11 13" key="1">
    <citation type="submission" date="2017-11" db="EMBL/GenBank/DDBJ databases">
        <title>The genome of Rhizophagus clarus HR1 reveals common genetic basis of auxotrophy among arbuscular mycorrhizal fungi.</title>
        <authorList>
            <person name="Kobayashi Y."/>
        </authorList>
    </citation>
    <scope>NUCLEOTIDE SEQUENCE [LARGE SCALE GENOMIC DNA]</scope>
    <source>
        <strain evidence="11 13">HR1</strain>
    </source>
</reference>
<evidence type="ECO:0000256" key="2">
    <source>
        <dbReference type="ARBA" id="ARBA00010190"/>
    </source>
</evidence>
<evidence type="ECO:0000259" key="10">
    <source>
        <dbReference type="Pfam" id="PF01259"/>
    </source>
</evidence>
<dbReference type="OrthoDB" id="9991235at2759"/>
<evidence type="ECO:0000256" key="1">
    <source>
        <dbReference type="ARBA" id="ARBA00004672"/>
    </source>
</evidence>
<dbReference type="AlphaFoldDB" id="A0A2Z6S9V4"/>
<evidence type="ECO:0000256" key="4">
    <source>
        <dbReference type="ARBA" id="ARBA00016460"/>
    </source>
</evidence>
<dbReference type="Gene3D" id="3.30.470.20">
    <property type="entry name" value="ATP-grasp fold, B domain"/>
    <property type="match status" value="1"/>
</dbReference>
<evidence type="ECO:0000256" key="3">
    <source>
        <dbReference type="ARBA" id="ARBA00012217"/>
    </source>
</evidence>
<dbReference type="HAMAP" id="MF_00137">
    <property type="entry name" value="SAICAR_synth"/>
    <property type="match status" value="1"/>
</dbReference>
<dbReference type="UniPathway" id="UPA00074">
    <property type="reaction ID" value="UER00131"/>
</dbReference>
<evidence type="ECO:0000256" key="8">
    <source>
        <dbReference type="ARBA" id="ARBA00022840"/>
    </source>
</evidence>
<organism evidence="11 13">
    <name type="scientific">Rhizophagus clarus</name>
    <dbReference type="NCBI Taxonomy" id="94130"/>
    <lineage>
        <taxon>Eukaryota</taxon>
        <taxon>Fungi</taxon>
        <taxon>Fungi incertae sedis</taxon>
        <taxon>Mucoromycota</taxon>
        <taxon>Glomeromycotina</taxon>
        <taxon>Glomeromycetes</taxon>
        <taxon>Glomerales</taxon>
        <taxon>Glomeraceae</taxon>
        <taxon>Rhizophagus</taxon>
    </lineage>
</organism>
<dbReference type="GO" id="GO:0005524">
    <property type="term" value="F:ATP binding"/>
    <property type="evidence" value="ECO:0007669"/>
    <property type="project" value="UniProtKB-KW"/>
</dbReference>
<comment type="pathway">
    <text evidence="1">Purine metabolism; IMP biosynthesis via de novo pathway; 5-amino-1-(5-phospho-D-ribosyl)imidazole-4-carboxamide from 5-amino-1-(5-phospho-D-ribosyl)imidazole-4-carboxylate: step 1/2.</text>
</comment>
<dbReference type="NCBIfam" id="NF010568">
    <property type="entry name" value="PRK13961.1"/>
    <property type="match status" value="1"/>
</dbReference>
<dbReference type="EC" id="6.3.2.6" evidence="3"/>
<evidence type="ECO:0000313" key="11">
    <source>
        <dbReference type="EMBL" id="GBC09983.1"/>
    </source>
</evidence>